<proteinExistence type="predicted"/>
<evidence type="ECO:0000256" key="1">
    <source>
        <dbReference type="SAM" id="MobiDB-lite"/>
    </source>
</evidence>
<evidence type="ECO:0000313" key="5">
    <source>
        <dbReference type="Proteomes" id="UP000580839"/>
    </source>
</evidence>
<protein>
    <submittedName>
        <fullName evidence="4">T9SS type A sorting domain-containing protein</fullName>
    </submittedName>
</protein>
<dbReference type="Pfam" id="PF18962">
    <property type="entry name" value="Por_Secre_tail"/>
    <property type="match status" value="1"/>
</dbReference>
<gene>
    <name evidence="4" type="ORF">HOP12_13415</name>
</gene>
<feature type="region of interest" description="Disordered" evidence="1">
    <location>
        <begin position="26"/>
        <end position="51"/>
    </location>
</feature>
<dbReference type="NCBIfam" id="TIGR04183">
    <property type="entry name" value="Por_Secre_tail"/>
    <property type="match status" value="1"/>
</dbReference>
<dbReference type="AlphaFoldDB" id="A0A849SL33"/>
<reference evidence="4 5" key="1">
    <citation type="submission" date="2020-04" db="EMBL/GenBank/DDBJ databases">
        <title>Metagenomic profiling of ammonia- and methane-oxidizing microorganisms in a Dutch drinking water treatment plant.</title>
        <authorList>
            <person name="Poghosyan L."/>
            <person name="Leucker S."/>
        </authorList>
    </citation>
    <scope>NUCLEOTIDE SEQUENCE [LARGE SCALE GENOMIC DNA]</scope>
    <source>
        <strain evidence="4">S-RSF-IL-03</strain>
    </source>
</reference>
<evidence type="ECO:0000259" key="3">
    <source>
        <dbReference type="Pfam" id="PF18962"/>
    </source>
</evidence>
<feature type="compositionally biased region" description="Low complexity" evidence="1">
    <location>
        <begin position="38"/>
        <end position="51"/>
    </location>
</feature>
<organism evidence="4 5">
    <name type="scientific">Eiseniibacteriota bacterium</name>
    <dbReference type="NCBI Taxonomy" id="2212470"/>
    <lineage>
        <taxon>Bacteria</taxon>
        <taxon>Candidatus Eiseniibacteriota</taxon>
    </lineage>
</organism>
<keyword evidence="2" id="KW-0732">Signal</keyword>
<feature type="domain" description="Secretion system C-terminal sorting" evidence="3">
    <location>
        <begin position="97"/>
        <end position="173"/>
    </location>
</feature>
<comment type="caution">
    <text evidence="4">The sequence shown here is derived from an EMBL/GenBank/DDBJ whole genome shotgun (WGS) entry which is preliminary data.</text>
</comment>
<dbReference type="Gene3D" id="2.60.40.4070">
    <property type="match status" value="1"/>
</dbReference>
<feature type="chain" id="PRO_5032525523" evidence="2">
    <location>
        <begin position="23"/>
        <end position="175"/>
    </location>
</feature>
<accession>A0A849SL33</accession>
<name>A0A849SL33_UNCEI</name>
<dbReference type="Proteomes" id="UP000580839">
    <property type="component" value="Unassembled WGS sequence"/>
</dbReference>
<evidence type="ECO:0000313" key="4">
    <source>
        <dbReference type="EMBL" id="NOT35141.1"/>
    </source>
</evidence>
<sequence length="175" mass="18740">MRLLLRILPVCLAVTFASAALAERAPDGPSLDERRVAASRPTAPTASSAPTGEATVAAITAALTEWAPKRPKVRREIETHFVSPNDVSRGVELRGAFPNPFRSETAIRFAVPSATPVTVRLFDVSGKLVRTLIDAQLPAGDHSAMLRSEGLSAGVYFIQLRAGVVQASRRVVVMR</sequence>
<dbReference type="InterPro" id="IPR026444">
    <property type="entry name" value="Secre_tail"/>
</dbReference>
<evidence type="ECO:0000256" key="2">
    <source>
        <dbReference type="SAM" id="SignalP"/>
    </source>
</evidence>
<dbReference type="EMBL" id="JABFRW010000175">
    <property type="protein sequence ID" value="NOT35141.1"/>
    <property type="molecule type" value="Genomic_DNA"/>
</dbReference>
<feature type="signal peptide" evidence="2">
    <location>
        <begin position="1"/>
        <end position="22"/>
    </location>
</feature>